<feature type="compositionally biased region" description="Acidic residues" evidence="1">
    <location>
        <begin position="331"/>
        <end position="347"/>
    </location>
</feature>
<reference evidence="4 5" key="2">
    <citation type="submission" date="2020-07" db="EMBL/GenBank/DDBJ databases">
        <title>Genome assembly of wild tea tree DASZ reveals pedigree and selection history of tea varieties.</title>
        <authorList>
            <person name="Zhang W."/>
        </authorList>
    </citation>
    <scope>NUCLEOTIDE SEQUENCE [LARGE SCALE GENOMIC DNA]</scope>
    <source>
        <strain evidence="5">cv. G240</strain>
        <tissue evidence="4">Leaf</tissue>
    </source>
</reference>
<dbReference type="Gene3D" id="3.40.30.10">
    <property type="entry name" value="Glutaredoxin"/>
    <property type="match status" value="1"/>
</dbReference>
<comment type="caution">
    <text evidence="4">The sequence shown here is derived from an EMBL/GenBank/DDBJ whole genome shotgun (WGS) entry which is preliminary data.</text>
</comment>
<accession>A0A7J7HCS5</accession>
<dbReference type="EMBL" id="JACBKZ010000005">
    <property type="protein sequence ID" value="KAF5950539.1"/>
    <property type="molecule type" value="Genomic_DNA"/>
</dbReference>
<evidence type="ECO:0000259" key="3">
    <source>
        <dbReference type="Pfam" id="PF12776"/>
    </source>
</evidence>
<organism evidence="4 5">
    <name type="scientific">Camellia sinensis</name>
    <name type="common">Tea plant</name>
    <name type="synonym">Thea sinensis</name>
    <dbReference type="NCBI Taxonomy" id="4442"/>
    <lineage>
        <taxon>Eukaryota</taxon>
        <taxon>Viridiplantae</taxon>
        <taxon>Streptophyta</taxon>
        <taxon>Embryophyta</taxon>
        <taxon>Tracheophyta</taxon>
        <taxon>Spermatophyta</taxon>
        <taxon>Magnoliopsida</taxon>
        <taxon>eudicotyledons</taxon>
        <taxon>Gunneridae</taxon>
        <taxon>Pentapetalae</taxon>
        <taxon>asterids</taxon>
        <taxon>Ericales</taxon>
        <taxon>Theaceae</taxon>
        <taxon>Camellia</taxon>
    </lineage>
</organism>
<name>A0A7J7HCS5_CAMSI</name>
<dbReference type="InterPro" id="IPR024752">
    <property type="entry name" value="Myb/SANT-like_dom"/>
</dbReference>
<feature type="region of interest" description="Disordered" evidence="1">
    <location>
        <begin position="318"/>
        <end position="347"/>
    </location>
</feature>
<feature type="compositionally biased region" description="Acidic residues" evidence="1">
    <location>
        <begin position="179"/>
        <end position="188"/>
    </location>
</feature>
<evidence type="ECO:0000256" key="1">
    <source>
        <dbReference type="SAM" id="MobiDB-lite"/>
    </source>
</evidence>
<dbReference type="InterPro" id="IPR045026">
    <property type="entry name" value="LIMYB"/>
</dbReference>
<sequence>MDSEGFVEDAQELRLWPSRIELAFIQLMVEEVKQDPSLTKKNSFTTRHWTRIDDELYSQFKVRYTVNRLKQKYHRIRQAYNTFVKLKNHTGFGWDEQRKTVMAPDDVWDHYVKAHPRAKVFRKKGLDHIDLLDVLFANSQATGTLARASTQGPPTSDEERDIQSASFGVGINSNTDSIPIDDDIDGDDDPKVGGSSGNDGGRKGAHFDLALDTWTATNLAKKEFFARQNKMAEASQAEKKRNSIAACIQCLATMDEITPDQYVKACESFRDKATRKMFMQMLPNMQMHWVQMDPSNSTNPFDMDAAINSQSNEFPNYDNITAEMDSSGESLETEDSPNSADIEDSEDSIAAQLRSSFITSDDDDMDFAMVCQMWESTNGIPEKQPQRTCPYTGEMYTQHLLNGHPRTIREVLRMDAPTFRHFKIMMRALCRLAVLIIRPPDPNVIPLEIRNNPKHYPWFKDCIGAIDGMHIAAHAPASKRTAYRGSATDSRVLSDALTRPDVSFPLPPTGKYYLVDASFTNMTGFLTPYRSERYHLDQFRGRRHRPNGHGNARAGQVAPATPAAGISNEADEVMNEMLDNLLRLELYVPLSARNIFEDPELKNAVKSFSSWPTFPQIFIKGEFVEGSDIILNMHQKEMLKDIAANQEN</sequence>
<dbReference type="PANTHER" id="PTHR47584">
    <property type="match status" value="1"/>
</dbReference>
<feature type="domain" description="Myb/SANT-like" evidence="3">
    <location>
        <begin position="16"/>
        <end position="111"/>
    </location>
</feature>
<evidence type="ECO:0000259" key="2">
    <source>
        <dbReference type="Pfam" id="PF00462"/>
    </source>
</evidence>
<feature type="region of interest" description="Disordered" evidence="1">
    <location>
        <begin position="168"/>
        <end position="202"/>
    </location>
</feature>
<reference evidence="5" key="1">
    <citation type="journal article" date="2020" name="Nat. Commun.">
        <title>Genome assembly of wild tea tree DASZ reveals pedigree and selection history of tea varieties.</title>
        <authorList>
            <person name="Zhang W."/>
            <person name="Zhang Y."/>
            <person name="Qiu H."/>
            <person name="Guo Y."/>
            <person name="Wan H."/>
            <person name="Zhang X."/>
            <person name="Scossa F."/>
            <person name="Alseekh S."/>
            <person name="Zhang Q."/>
            <person name="Wang P."/>
            <person name="Xu L."/>
            <person name="Schmidt M.H."/>
            <person name="Jia X."/>
            <person name="Li D."/>
            <person name="Zhu A."/>
            <person name="Guo F."/>
            <person name="Chen W."/>
            <person name="Ni D."/>
            <person name="Usadel B."/>
            <person name="Fernie A.R."/>
            <person name="Wen W."/>
        </authorList>
    </citation>
    <scope>NUCLEOTIDE SEQUENCE [LARGE SCALE GENOMIC DNA]</scope>
    <source>
        <strain evidence="5">cv. G240</strain>
    </source>
</reference>
<dbReference type="AlphaFoldDB" id="A0A7J7HCS5"/>
<dbReference type="Pfam" id="PF00462">
    <property type="entry name" value="Glutaredoxin"/>
    <property type="match status" value="1"/>
</dbReference>
<gene>
    <name evidence="4" type="ORF">HYC85_012532</name>
</gene>
<dbReference type="InterPro" id="IPR002109">
    <property type="entry name" value="Glutaredoxin"/>
</dbReference>
<dbReference type="PANTHER" id="PTHR47584:SF14">
    <property type="entry name" value="L10-INTERACTING MYB DOMAIN-CONTAINING PROTEIN-LIKE"/>
    <property type="match status" value="1"/>
</dbReference>
<dbReference type="Pfam" id="PF12776">
    <property type="entry name" value="Myb_DNA-bind_3"/>
    <property type="match status" value="1"/>
</dbReference>
<feature type="domain" description="Glutaredoxin" evidence="2">
    <location>
        <begin position="588"/>
        <end position="624"/>
    </location>
</feature>
<protein>
    <recommendedName>
        <fullName evidence="6">Myb/SANT-like domain-containing protein</fullName>
    </recommendedName>
</protein>
<dbReference type="Proteomes" id="UP000593564">
    <property type="component" value="Unassembled WGS sequence"/>
</dbReference>
<keyword evidence="5" id="KW-1185">Reference proteome</keyword>
<evidence type="ECO:0008006" key="6">
    <source>
        <dbReference type="Google" id="ProtNLM"/>
    </source>
</evidence>
<dbReference type="SUPFAM" id="SSF52833">
    <property type="entry name" value="Thioredoxin-like"/>
    <property type="match status" value="1"/>
</dbReference>
<dbReference type="InterPro" id="IPR036249">
    <property type="entry name" value="Thioredoxin-like_sf"/>
</dbReference>
<dbReference type="PROSITE" id="PS51354">
    <property type="entry name" value="GLUTAREDOXIN_2"/>
    <property type="match status" value="1"/>
</dbReference>
<evidence type="ECO:0000313" key="4">
    <source>
        <dbReference type="EMBL" id="KAF5950539.1"/>
    </source>
</evidence>
<evidence type="ECO:0000313" key="5">
    <source>
        <dbReference type="Proteomes" id="UP000593564"/>
    </source>
</evidence>
<proteinExistence type="predicted"/>